<evidence type="ECO:0000256" key="3">
    <source>
        <dbReference type="ARBA" id="ARBA00023172"/>
    </source>
</evidence>
<dbReference type="InterPro" id="IPR010776">
    <property type="entry name" value="Hop2_WH_dom"/>
</dbReference>
<dbReference type="GO" id="GO:0010774">
    <property type="term" value="P:meiotic strand invasion involved in reciprocal meiotic recombination"/>
    <property type="evidence" value="ECO:0007669"/>
    <property type="project" value="TreeGrafter"/>
</dbReference>
<dbReference type="GO" id="GO:0007129">
    <property type="term" value="P:homologous chromosome pairing at meiosis"/>
    <property type="evidence" value="ECO:0007669"/>
    <property type="project" value="TreeGrafter"/>
</dbReference>
<dbReference type="PANTHER" id="PTHR15938">
    <property type="entry name" value="TBP-1 INTERACTING PROTEIN"/>
    <property type="match status" value="1"/>
</dbReference>
<dbReference type="Proteomes" id="UP000094801">
    <property type="component" value="Unassembled WGS sequence"/>
</dbReference>
<sequence>MVRDYLKEKYRPFGVQDLILNLHSQIGKTQMIKILEELVSEKEIVSKSFGKTTFYCYREITDTSNATDTEGIITLEATNTELKQDYEELLQSLNGLKESRSRFFSSLQQEFILLTHEIYPLF</sequence>
<name>A0A1E4T656_9ASCO</name>
<gene>
    <name evidence="8" type="ORF">CANARDRAFT_26657</name>
</gene>
<feature type="coiled-coil region" evidence="6">
    <location>
        <begin position="72"/>
        <end position="99"/>
    </location>
</feature>
<reference evidence="9" key="1">
    <citation type="submission" date="2016-04" db="EMBL/GenBank/DDBJ databases">
        <title>Comparative genomics of biotechnologically important yeasts.</title>
        <authorList>
            <consortium name="DOE Joint Genome Institute"/>
            <person name="Riley R."/>
            <person name="Haridas S."/>
            <person name="Wolfe K.H."/>
            <person name="Lopes M.R."/>
            <person name="Hittinger C.T."/>
            <person name="Goker M."/>
            <person name="Salamov A."/>
            <person name="Wisecaver J."/>
            <person name="Long T.M."/>
            <person name="Aerts A.L."/>
            <person name="Barry K."/>
            <person name="Choi C."/>
            <person name="Clum A."/>
            <person name="Coughlan A.Y."/>
            <person name="Deshpande S."/>
            <person name="Douglass A.P."/>
            <person name="Hanson S.J."/>
            <person name="Klenk H.-P."/>
            <person name="Labutti K."/>
            <person name="Lapidus A."/>
            <person name="Lindquist E."/>
            <person name="Lipzen A."/>
            <person name="Meier-Kolthoff J.P."/>
            <person name="Ohm R.A."/>
            <person name="Otillar R.P."/>
            <person name="Pangilinan J."/>
            <person name="Peng Y."/>
            <person name="Rokas A."/>
            <person name="Rosa C.A."/>
            <person name="Scheuner C."/>
            <person name="Sibirny A.A."/>
            <person name="Slot J.C."/>
            <person name="Stielow J.B."/>
            <person name="Sun H."/>
            <person name="Kurtzman C.P."/>
            <person name="Blackwell M."/>
            <person name="Grigoriev I.V."/>
            <person name="Jeffries T.W."/>
        </authorList>
    </citation>
    <scope>NUCLEOTIDE SEQUENCE [LARGE SCALE GENOMIC DNA]</scope>
    <source>
        <strain evidence="9">NRRL YB-2248</strain>
    </source>
</reference>
<evidence type="ECO:0000313" key="8">
    <source>
        <dbReference type="EMBL" id="ODV87239.1"/>
    </source>
</evidence>
<proteinExistence type="inferred from homology"/>
<dbReference type="EMBL" id="KV453848">
    <property type="protein sequence ID" value="ODV87239.1"/>
    <property type="molecule type" value="Genomic_DNA"/>
</dbReference>
<keyword evidence="9" id="KW-1185">Reference proteome</keyword>
<evidence type="ECO:0000259" key="7">
    <source>
        <dbReference type="Pfam" id="PF07106"/>
    </source>
</evidence>
<comment type="subcellular location">
    <subcellularLocation>
        <location evidence="1">Nucleus</location>
    </subcellularLocation>
</comment>
<dbReference type="InterPro" id="IPR036388">
    <property type="entry name" value="WH-like_DNA-bd_sf"/>
</dbReference>
<dbReference type="STRING" id="983967.A0A1E4T656"/>
<dbReference type="GO" id="GO:0000709">
    <property type="term" value="P:meiotic joint molecule formation"/>
    <property type="evidence" value="ECO:0007669"/>
    <property type="project" value="TreeGrafter"/>
</dbReference>
<comment type="similarity">
    <text evidence="2">Belongs to the HOP2 family.</text>
</comment>
<dbReference type="GO" id="GO:0000794">
    <property type="term" value="C:condensed nuclear chromosome"/>
    <property type="evidence" value="ECO:0007669"/>
    <property type="project" value="TreeGrafter"/>
</dbReference>
<evidence type="ECO:0000256" key="4">
    <source>
        <dbReference type="ARBA" id="ARBA00023242"/>
    </source>
</evidence>
<evidence type="ECO:0000313" key="9">
    <source>
        <dbReference type="Proteomes" id="UP000094801"/>
    </source>
</evidence>
<dbReference type="GO" id="GO:0120231">
    <property type="term" value="C:DNA recombinase auxiliary factor complex"/>
    <property type="evidence" value="ECO:0007669"/>
    <property type="project" value="TreeGrafter"/>
</dbReference>
<accession>A0A1E4T656</accession>
<keyword evidence="6" id="KW-0175">Coiled coil</keyword>
<evidence type="ECO:0000256" key="1">
    <source>
        <dbReference type="ARBA" id="ARBA00004123"/>
    </source>
</evidence>
<feature type="domain" description="Homologous-pairing protein 2 winged helix" evidence="7">
    <location>
        <begin position="2"/>
        <end position="57"/>
    </location>
</feature>
<dbReference type="GO" id="GO:0003690">
    <property type="term" value="F:double-stranded DNA binding"/>
    <property type="evidence" value="ECO:0007669"/>
    <property type="project" value="TreeGrafter"/>
</dbReference>
<evidence type="ECO:0000256" key="6">
    <source>
        <dbReference type="SAM" id="Coils"/>
    </source>
</evidence>
<keyword evidence="3" id="KW-0233">DNA recombination</keyword>
<organism evidence="8 9">
    <name type="scientific">[Candida] arabinofermentans NRRL YB-2248</name>
    <dbReference type="NCBI Taxonomy" id="983967"/>
    <lineage>
        <taxon>Eukaryota</taxon>
        <taxon>Fungi</taxon>
        <taxon>Dikarya</taxon>
        <taxon>Ascomycota</taxon>
        <taxon>Saccharomycotina</taxon>
        <taxon>Pichiomycetes</taxon>
        <taxon>Pichiales</taxon>
        <taxon>Pichiaceae</taxon>
        <taxon>Ogataea</taxon>
        <taxon>Ogataea/Candida clade</taxon>
    </lineage>
</organism>
<evidence type="ECO:0000256" key="2">
    <source>
        <dbReference type="ARBA" id="ARBA00007922"/>
    </source>
</evidence>
<dbReference type="Pfam" id="PF07106">
    <property type="entry name" value="WHD_TBPIP"/>
    <property type="match status" value="1"/>
</dbReference>
<evidence type="ECO:0000256" key="5">
    <source>
        <dbReference type="ARBA" id="ARBA00023254"/>
    </source>
</evidence>
<keyword evidence="5" id="KW-0469">Meiosis</keyword>
<dbReference type="AlphaFoldDB" id="A0A1E4T656"/>
<dbReference type="PANTHER" id="PTHR15938:SF0">
    <property type="entry name" value="HOMOLOGOUS-PAIRING PROTEIN 2 HOMOLOG"/>
    <property type="match status" value="1"/>
</dbReference>
<dbReference type="OrthoDB" id="4015885at2759"/>
<dbReference type="GO" id="GO:0120230">
    <property type="term" value="F:recombinase activator activity"/>
    <property type="evidence" value="ECO:0007669"/>
    <property type="project" value="TreeGrafter"/>
</dbReference>
<dbReference type="Gene3D" id="1.10.10.10">
    <property type="entry name" value="Winged helix-like DNA-binding domain superfamily/Winged helix DNA-binding domain"/>
    <property type="match status" value="1"/>
</dbReference>
<protein>
    <recommendedName>
        <fullName evidence="7">Homologous-pairing protein 2 winged helix domain-containing protein</fullName>
    </recommendedName>
</protein>
<keyword evidence="4" id="KW-0539">Nucleus</keyword>